<feature type="domain" description="Amine oxidase" evidence="1">
    <location>
        <begin position="11"/>
        <end position="447"/>
    </location>
</feature>
<proteinExistence type="predicted"/>
<evidence type="ECO:0000313" key="2">
    <source>
        <dbReference type="EMBL" id="NJA88776.1"/>
    </source>
</evidence>
<dbReference type="InterPro" id="IPR002937">
    <property type="entry name" value="Amino_oxidase"/>
</dbReference>
<dbReference type="Gene3D" id="3.50.50.60">
    <property type="entry name" value="FAD/NAD(P)-binding domain"/>
    <property type="match status" value="1"/>
</dbReference>
<evidence type="ECO:0000259" key="1">
    <source>
        <dbReference type="Pfam" id="PF01593"/>
    </source>
</evidence>
<dbReference type="PANTHER" id="PTHR42923:SF47">
    <property type="entry name" value="BLR3003 PROTEIN"/>
    <property type="match status" value="1"/>
</dbReference>
<evidence type="ECO:0000313" key="3">
    <source>
        <dbReference type="Proteomes" id="UP000720344"/>
    </source>
</evidence>
<keyword evidence="3" id="KW-1185">Reference proteome</keyword>
<dbReference type="InterPro" id="IPR017830">
    <property type="entry name" value="SQase_HpnE"/>
</dbReference>
<organism evidence="2 3">
    <name type="scientific">Rhodocyclus gracilis</name>
    <dbReference type="NCBI Taxonomy" id="2929842"/>
    <lineage>
        <taxon>Bacteria</taxon>
        <taxon>Pseudomonadati</taxon>
        <taxon>Pseudomonadota</taxon>
        <taxon>Betaproteobacteria</taxon>
        <taxon>Rhodocyclales</taxon>
        <taxon>Rhodocyclaceae</taxon>
        <taxon>Rhodocyclus</taxon>
    </lineage>
</organism>
<protein>
    <submittedName>
        <fullName evidence="2">FAD-dependent oxidoreductase</fullName>
    </submittedName>
</protein>
<dbReference type="SUPFAM" id="SSF51905">
    <property type="entry name" value="FAD/NAD(P)-binding domain"/>
    <property type="match status" value="1"/>
</dbReference>
<sequence length="449" mass="48173">MRVAVIGGGWAGLAAAVELCAAGIQVVVFEAAAQLGGRARRVDLPGEANTPPLHLDNGQHILIGAYRETLRLMRTVGAEPEARLQRRTLTMLYPGSPDAPAFQLKLLRLPSPLHLALGLLGARGATLGEKIRAARFMRTLQAQHWTLAQDETVSQLLDRHGQHGALRQRLWEPLCLSALNTPAAEASARVFVTVMGDSLGGARDATDLLLPAADLGEIFPAPAARFIRTHGGDVRIACRVQSLCAAGDAMRVVCGADNDAESFDHVVVATAAPAAARLLAPWPTLAARFGELAHAPIGTLYLGYPQNVSLPFPMLGLDSDASPQHTTAEPPLGQWVFDRGQLCATPGVLACVFSGRGQWEALDVDALAQRLHRELETALKHTLPAPRWQRLIRERRATFVCRPHLDRPTPHTPQRGLWLAGDYLCAGYPATLEAAVRSGITAAQAILAR</sequence>
<name>A0ABX0WHJ6_9RHOO</name>
<dbReference type="NCBIfam" id="TIGR03467">
    <property type="entry name" value="HpnE"/>
    <property type="match status" value="1"/>
</dbReference>
<comment type="caution">
    <text evidence="2">The sequence shown here is derived from an EMBL/GenBank/DDBJ whole genome shotgun (WGS) entry which is preliminary data.</text>
</comment>
<dbReference type="EMBL" id="JAATWB010000003">
    <property type="protein sequence ID" value="NJA88776.1"/>
    <property type="molecule type" value="Genomic_DNA"/>
</dbReference>
<dbReference type="RefSeq" id="WP_167681264.1">
    <property type="nucleotide sequence ID" value="NZ_JAATWB010000003.1"/>
</dbReference>
<reference evidence="3" key="1">
    <citation type="submission" date="2020-03" db="EMBL/GenBank/DDBJ databases">
        <title>Whole-genome sequence of the purple nonsulfur bacterium Rhodocyclus tenuis DSM112.</title>
        <authorList>
            <person name="Kyndt J.A."/>
            <person name="Meyer T.E."/>
        </authorList>
    </citation>
    <scope>NUCLEOTIDE SEQUENCE [LARGE SCALE GENOMIC DNA]</scope>
    <source>
        <strain evidence="3">DSM 112</strain>
    </source>
</reference>
<dbReference type="Proteomes" id="UP000720344">
    <property type="component" value="Unassembled WGS sequence"/>
</dbReference>
<dbReference type="PANTHER" id="PTHR42923">
    <property type="entry name" value="PROTOPORPHYRINOGEN OXIDASE"/>
    <property type="match status" value="1"/>
</dbReference>
<dbReference type="PRINTS" id="PR00419">
    <property type="entry name" value="ADXRDTASE"/>
</dbReference>
<dbReference type="InterPro" id="IPR050464">
    <property type="entry name" value="Zeta_carotene_desat/Oxidored"/>
</dbReference>
<accession>A0ABX0WHJ6</accession>
<dbReference type="InterPro" id="IPR036188">
    <property type="entry name" value="FAD/NAD-bd_sf"/>
</dbReference>
<gene>
    <name evidence="2" type="ORF">HCX48_06020</name>
</gene>
<dbReference type="Pfam" id="PF01593">
    <property type="entry name" value="Amino_oxidase"/>
    <property type="match status" value="1"/>
</dbReference>